<evidence type="ECO:0000313" key="3">
    <source>
        <dbReference type="Proteomes" id="UP000030765"/>
    </source>
</evidence>
<dbReference type="EnsemblMetazoa" id="ASIC019928-RA">
    <property type="protein sequence ID" value="ASIC019928-PA"/>
    <property type="gene ID" value="ASIC019928"/>
</dbReference>
<gene>
    <name evidence="1" type="ORF">ZHAS_00019928</name>
</gene>
<accession>A0A084WMK3</accession>
<organism evidence="1">
    <name type="scientific">Anopheles sinensis</name>
    <name type="common">Mosquito</name>
    <dbReference type="NCBI Taxonomy" id="74873"/>
    <lineage>
        <taxon>Eukaryota</taxon>
        <taxon>Metazoa</taxon>
        <taxon>Ecdysozoa</taxon>
        <taxon>Arthropoda</taxon>
        <taxon>Hexapoda</taxon>
        <taxon>Insecta</taxon>
        <taxon>Pterygota</taxon>
        <taxon>Neoptera</taxon>
        <taxon>Endopterygota</taxon>
        <taxon>Diptera</taxon>
        <taxon>Nematocera</taxon>
        <taxon>Culicoidea</taxon>
        <taxon>Culicidae</taxon>
        <taxon>Anophelinae</taxon>
        <taxon>Anopheles</taxon>
    </lineage>
</organism>
<protein>
    <submittedName>
        <fullName evidence="1 2">Uncharacterized protein</fullName>
    </submittedName>
</protein>
<dbReference type="EMBL" id="KE525352">
    <property type="protein sequence ID" value="KFB51447.1"/>
    <property type="molecule type" value="Genomic_DNA"/>
</dbReference>
<name>A0A084WMK3_ANOSI</name>
<reference evidence="2" key="2">
    <citation type="submission" date="2020-05" db="UniProtKB">
        <authorList>
            <consortium name="EnsemblMetazoa"/>
        </authorList>
    </citation>
    <scope>IDENTIFICATION</scope>
</reference>
<keyword evidence="3" id="KW-1185">Reference proteome</keyword>
<evidence type="ECO:0000313" key="2">
    <source>
        <dbReference type="EnsemblMetazoa" id="ASIC019928-PA"/>
    </source>
</evidence>
<dbReference type="EMBL" id="ATLV01024475">
    <property type="status" value="NOT_ANNOTATED_CDS"/>
    <property type="molecule type" value="Genomic_DNA"/>
</dbReference>
<sequence>MAIKIRNLKCRKADSTNPTTALVGTFHWNAYRLRHGFRKRVNVSPGCAPDSTCQLSVYPLRSAAPSLAAIIREVEMNRG</sequence>
<dbReference type="AlphaFoldDB" id="A0A084WMK3"/>
<dbReference type="Proteomes" id="UP000030765">
    <property type="component" value="Unassembled WGS sequence"/>
</dbReference>
<dbReference type="VEuPathDB" id="VectorBase:ASIC019928"/>
<proteinExistence type="predicted"/>
<reference evidence="1 3" key="1">
    <citation type="journal article" date="2014" name="BMC Genomics">
        <title>Genome sequence of Anopheles sinensis provides insight into genetics basis of mosquito competence for malaria parasites.</title>
        <authorList>
            <person name="Zhou D."/>
            <person name="Zhang D."/>
            <person name="Ding G."/>
            <person name="Shi L."/>
            <person name="Hou Q."/>
            <person name="Ye Y."/>
            <person name="Xu Y."/>
            <person name="Zhou H."/>
            <person name="Xiong C."/>
            <person name="Li S."/>
            <person name="Yu J."/>
            <person name="Hong S."/>
            <person name="Yu X."/>
            <person name="Zou P."/>
            <person name="Chen C."/>
            <person name="Chang X."/>
            <person name="Wang W."/>
            <person name="Lv Y."/>
            <person name="Sun Y."/>
            <person name="Ma L."/>
            <person name="Shen B."/>
            <person name="Zhu C."/>
        </authorList>
    </citation>
    <scope>NUCLEOTIDE SEQUENCE [LARGE SCALE GENOMIC DNA]</scope>
</reference>
<evidence type="ECO:0000313" key="1">
    <source>
        <dbReference type="EMBL" id="KFB51447.1"/>
    </source>
</evidence>